<proteinExistence type="predicted"/>
<dbReference type="PROSITE" id="PS51294">
    <property type="entry name" value="HTH_MYB"/>
    <property type="match status" value="1"/>
</dbReference>
<evidence type="ECO:0000313" key="8">
    <source>
        <dbReference type="Proteomes" id="UP001215280"/>
    </source>
</evidence>
<accession>A0AAD7K0G7</accession>
<reference evidence="7" key="1">
    <citation type="submission" date="2023-03" db="EMBL/GenBank/DDBJ databases">
        <title>Massive genome expansion in bonnet fungi (Mycena s.s.) driven by repeated elements and novel gene families across ecological guilds.</title>
        <authorList>
            <consortium name="Lawrence Berkeley National Laboratory"/>
            <person name="Harder C.B."/>
            <person name="Miyauchi S."/>
            <person name="Viragh M."/>
            <person name="Kuo A."/>
            <person name="Thoen E."/>
            <person name="Andreopoulos B."/>
            <person name="Lu D."/>
            <person name="Skrede I."/>
            <person name="Drula E."/>
            <person name="Henrissat B."/>
            <person name="Morin E."/>
            <person name="Kohler A."/>
            <person name="Barry K."/>
            <person name="LaButti K."/>
            <person name="Morin E."/>
            <person name="Salamov A."/>
            <person name="Lipzen A."/>
            <person name="Mereny Z."/>
            <person name="Hegedus B."/>
            <person name="Baldrian P."/>
            <person name="Stursova M."/>
            <person name="Weitz H."/>
            <person name="Taylor A."/>
            <person name="Grigoriev I.V."/>
            <person name="Nagy L.G."/>
            <person name="Martin F."/>
            <person name="Kauserud H."/>
        </authorList>
    </citation>
    <scope>NUCLEOTIDE SEQUENCE</scope>
    <source>
        <strain evidence="7">CBHHK188m</strain>
    </source>
</reference>
<dbReference type="EMBL" id="JARJLG010000016">
    <property type="protein sequence ID" value="KAJ7774293.1"/>
    <property type="molecule type" value="Genomic_DNA"/>
</dbReference>
<keyword evidence="2" id="KW-0238">DNA-binding</keyword>
<dbReference type="GO" id="GO:0001006">
    <property type="term" value="F:RNA polymerase III type 3 promoter sequence-specific DNA binding"/>
    <property type="evidence" value="ECO:0007669"/>
    <property type="project" value="TreeGrafter"/>
</dbReference>
<dbReference type="CDD" id="cd00167">
    <property type="entry name" value="SANT"/>
    <property type="match status" value="1"/>
</dbReference>
<feature type="domain" description="Myb-like" evidence="5">
    <location>
        <begin position="322"/>
        <end position="359"/>
    </location>
</feature>
<feature type="domain" description="HTH myb-type" evidence="6">
    <location>
        <begin position="269"/>
        <end position="322"/>
    </location>
</feature>
<dbReference type="AlphaFoldDB" id="A0AAD7K0G7"/>
<dbReference type="InterPro" id="IPR001005">
    <property type="entry name" value="SANT/Myb"/>
</dbReference>
<evidence type="ECO:0000256" key="4">
    <source>
        <dbReference type="ARBA" id="ARBA00023242"/>
    </source>
</evidence>
<feature type="domain" description="Myb-like" evidence="5">
    <location>
        <begin position="217"/>
        <end position="268"/>
    </location>
</feature>
<organism evidence="7 8">
    <name type="scientific">Mycena maculata</name>
    <dbReference type="NCBI Taxonomy" id="230809"/>
    <lineage>
        <taxon>Eukaryota</taxon>
        <taxon>Fungi</taxon>
        <taxon>Dikarya</taxon>
        <taxon>Basidiomycota</taxon>
        <taxon>Agaricomycotina</taxon>
        <taxon>Agaricomycetes</taxon>
        <taxon>Agaricomycetidae</taxon>
        <taxon>Agaricales</taxon>
        <taxon>Marasmiineae</taxon>
        <taxon>Mycenaceae</taxon>
        <taxon>Mycena</taxon>
    </lineage>
</organism>
<dbReference type="Pfam" id="PF13921">
    <property type="entry name" value="Myb_DNA-bind_6"/>
    <property type="match status" value="1"/>
</dbReference>
<dbReference type="InterPro" id="IPR017930">
    <property type="entry name" value="Myb_dom"/>
</dbReference>
<feature type="domain" description="Myb-like" evidence="5">
    <location>
        <begin position="269"/>
        <end position="319"/>
    </location>
</feature>
<sequence>MQPTPKELALRALNANQEHQCALAGHAQKLTDQLAELDKLLPQADTEDGESDLECDFYIPDAKPPVGPIRNFHNPESPFFEDATKRTRYLNLTVRHTMPAKEVEALKMAVNAELRRVEQLEGGSSSTADPLVTDKLNWSVIAEKVSDTSSLKRTAEECKIKWIGELSPAVNREPWPPTEIHSLQEIIKSKAGQPINWVEVSKALGTNRLPIDCMRVGLERPRHIWTSEADRKLLDAVELYGTSWSLVARYVAPEVTAAQCSTRFLRTLDPSLRRGTWSAEEDKRLTDAVAAYGKVWPEVASVVPGRTNEQCRDRWTTIDPAKTGSKNDDWSEEQDKALIEAVKTIGKKWKAVGIQMGRSATIVSPHFLCSSLINLEIVPTSL</sequence>
<dbReference type="Gene3D" id="1.10.10.60">
    <property type="entry name" value="Homeodomain-like"/>
    <property type="match status" value="3"/>
</dbReference>
<dbReference type="InterPro" id="IPR051575">
    <property type="entry name" value="Myb-like_DNA-bd"/>
</dbReference>
<evidence type="ECO:0000256" key="2">
    <source>
        <dbReference type="ARBA" id="ARBA00023125"/>
    </source>
</evidence>
<dbReference type="PANTHER" id="PTHR46621">
    <property type="entry name" value="SNRNA-ACTIVATING PROTEIN COMPLEX SUBUNIT 4"/>
    <property type="match status" value="1"/>
</dbReference>
<keyword evidence="4" id="KW-0539">Nucleus</keyword>
<evidence type="ECO:0000256" key="3">
    <source>
        <dbReference type="ARBA" id="ARBA00023163"/>
    </source>
</evidence>
<keyword evidence="3" id="KW-0804">Transcription</keyword>
<evidence type="ECO:0000259" key="5">
    <source>
        <dbReference type="PROSITE" id="PS50090"/>
    </source>
</evidence>
<dbReference type="SMART" id="SM00717">
    <property type="entry name" value="SANT"/>
    <property type="match status" value="4"/>
</dbReference>
<keyword evidence="8" id="KW-1185">Reference proteome</keyword>
<feature type="non-terminal residue" evidence="7">
    <location>
        <position position="1"/>
    </location>
</feature>
<gene>
    <name evidence="7" type="ORF">DFH07DRAFT_800942</name>
</gene>
<dbReference type="GO" id="GO:0042796">
    <property type="term" value="P:snRNA transcription by RNA polymerase III"/>
    <property type="evidence" value="ECO:0007669"/>
    <property type="project" value="TreeGrafter"/>
</dbReference>
<comment type="caution">
    <text evidence="7">The sequence shown here is derived from an EMBL/GenBank/DDBJ whole genome shotgun (WGS) entry which is preliminary data.</text>
</comment>
<keyword evidence="1" id="KW-0805">Transcription regulation</keyword>
<dbReference type="GO" id="GO:0000978">
    <property type="term" value="F:RNA polymerase II cis-regulatory region sequence-specific DNA binding"/>
    <property type="evidence" value="ECO:0007669"/>
    <property type="project" value="TreeGrafter"/>
</dbReference>
<evidence type="ECO:0000259" key="6">
    <source>
        <dbReference type="PROSITE" id="PS51294"/>
    </source>
</evidence>
<protein>
    <submittedName>
        <fullName evidence="7">Uncharacterized protein</fullName>
    </submittedName>
</protein>
<dbReference type="PANTHER" id="PTHR46621:SF1">
    <property type="entry name" value="SNRNA-ACTIVATING PROTEIN COMPLEX SUBUNIT 4"/>
    <property type="match status" value="1"/>
</dbReference>
<dbReference type="Pfam" id="PF00249">
    <property type="entry name" value="Myb_DNA-binding"/>
    <property type="match status" value="3"/>
</dbReference>
<dbReference type="GO" id="GO:0019185">
    <property type="term" value="C:snRNA-activating protein complex"/>
    <property type="evidence" value="ECO:0007669"/>
    <property type="project" value="TreeGrafter"/>
</dbReference>
<evidence type="ECO:0000256" key="1">
    <source>
        <dbReference type="ARBA" id="ARBA00023015"/>
    </source>
</evidence>
<evidence type="ECO:0000313" key="7">
    <source>
        <dbReference type="EMBL" id="KAJ7774293.1"/>
    </source>
</evidence>
<name>A0AAD7K0G7_9AGAR</name>
<dbReference type="GO" id="GO:0042795">
    <property type="term" value="P:snRNA transcription by RNA polymerase II"/>
    <property type="evidence" value="ECO:0007669"/>
    <property type="project" value="TreeGrafter"/>
</dbReference>
<dbReference type="SUPFAM" id="SSF46689">
    <property type="entry name" value="Homeodomain-like"/>
    <property type="match status" value="4"/>
</dbReference>
<dbReference type="Proteomes" id="UP001215280">
    <property type="component" value="Unassembled WGS sequence"/>
</dbReference>
<dbReference type="PROSITE" id="PS50090">
    <property type="entry name" value="MYB_LIKE"/>
    <property type="match status" value="3"/>
</dbReference>
<dbReference type="InterPro" id="IPR009057">
    <property type="entry name" value="Homeodomain-like_sf"/>
</dbReference>